<dbReference type="SUPFAM" id="SSF110857">
    <property type="entry name" value="Gamma-glutamyl cyclotransferase-like"/>
    <property type="match status" value="1"/>
</dbReference>
<dbReference type="CDD" id="cd06661">
    <property type="entry name" value="GGCT_like"/>
    <property type="match status" value="1"/>
</dbReference>
<protein>
    <submittedName>
        <fullName evidence="2">Gamma-glutamylcyclotransferase</fullName>
    </submittedName>
</protein>
<organism evidence="2 3">
    <name type="scientific">Microbulbifer okhotskensis</name>
    <dbReference type="NCBI Taxonomy" id="2926617"/>
    <lineage>
        <taxon>Bacteria</taxon>
        <taxon>Pseudomonadati</taxon>
        <taxon>Pseudomonadota</taxon>
        <taxon>Gammaproteobacteria</taxon>
        <taxon>Cellvibrionales</taxon>
        <taxon>Microbulbiferaceae</taxon>
        <taxon>Microbulbifer</taxon>
    </lineage>
</organism>
<accession>A0A9X2ETZ6</accession>
<gene>
    <name evidence="2" type="ORF">MO867_15475</name>
</gene>
<name>A0A9X2ETZ6_9GAMM</name>
<dbReference type="EMBL" id="JALBWM010000078">
    <property type="protein sequence ID" value="MCO1335736.1"/>
    <property type="molecule type" value="Genomic_DNA"/>
</dbReference>
<dbReference type="Pfam" id="PF06094">
    <property type="entry name" value="GGACT"/>
    <property type="match status" value="1"/>
</dbReference>
<evidence type="ECO:0000313" key="2">
    <source>
        <dbReference type="EMBL" id="MCO1335736.1"/>
    </source>
</evidence>
<sequence length="111" mass="12294">MENLFSYGTLQQESVQLETFGRKLQGTKDTLVGYQLATVKISDPEVVRASGKEYHPILQYTGNSSDEVGGTVFELTFVEIQQSDGYEVDEYKRVSAQLKSGLSAWIYTAAG</sequence>
<keyword evidence="3" id="KW-1185">Reference proteome</keyword>
<feature type="domain" description="Gamma-glutamylcyclotransferase AIG2-like" evidence="1">
    <location>
        <begin position="4"/>
        <end position="109"/>
    </location>
</feature>
<dbReference type="InterPro" id="IPR013024">
    <property type="entry name" value="GGCT-like"/>
</dbReference>
<dbReference type="InterPro" id="IPR036568">
    <property type="entry name" value="GGCT-like_sf"/>
</dbReference>
<dbReference type="RefSeq" id="WP_252470719.1">
    <property type="nucleotide sequence ID" value="NZ_JALBWM010000078.1"/>
</dbReference>
<proteinExistence type="predicted"/>
<dbReference type="InterPro" id="IPR009288">
    <property type="entry name" value="AIG2-like_dom"/>
</dbReference>
<reference evidence="2" key="1">
    <citation type="journal article" date="2022" name="Arch. Microbiol.">
        <title>Microbulbifer okhotskensis sp. nov., isolated from a deep bottom sediment of the Okhotsk Sea.</title>
        <authorList>
            <person name="Romanenko L."/>
            <person name="Kurilenko V."/>
            <person name="Otstavnykh N."/>
            <person name="Velansky P."/>
            <person name="Isaeva M."/>
            <person name="Mikhailov V."/>
        </authorList>
    </citation>
    <scope>NUCLEOTIDE SEQUENCE</scope>
    <source>
        <strain evidence="2">OS29</strain>
    </source>
</reference>
<dbReference type="AlphaFoldDB" id="A0A9X2ETZ6"/>
<comment type="caution">
    <text evidence="2">The sequence shown here is derived from an EMBL/GenBank/DDBJ whole genome shotgun (WGS) entry which is preliminary data.</text>
</comment>
<dbReference type="Gene3D" id="3.10.490.10">
    <property type="entry name" value="Gamma-glutamyl cyclotransferase-like"/>
    <property type="match status" value="1"/>
</dbReference>
<evidence type="ECO:0000259" key="1">
    <source>
        <dbReference type="Pfam" id="PF06094"/>
    </source>
</evidence>
<dbReference type="Proteomes" id="UP001139028">
    <property type="component" value="Unassembled WGS sequence"/>
</dbReference>
<evidence type="ECO:0000313" key="3">
    <source>
        <dbReference type="Proteomes" id="UP001139028"/>
    </source>
</evidence>